<evidence type="ECO:0000313" key="2">
    <source>
        <dbReference type="EMBL" id="MFD0942854.1"/>
    </source>
</evidence>
<dbReference type="Gene3D" id="3.30.70.930">
    <property type="match status" value="2"/>
</dbReference>
<protein>
    <submittedName>
        <fullName evidence="2">YkoF family thiamine/hydroxymethylpyrimidine-binding protein</fullName>
    </submittedName>
</protein>
<sequence length="184" mass="20693">MFTDVDVQVRFSLYPMADDYAEIILNHLEEIKPFNVDLETDDVSTLMTGKIDSVFGALEALTASVARTGVHFAVSGMFMVNCPTFEKIKTVPQKVVLPKCRHYVSSQFYIFPLGVDRYIDTVMDEVLHAHHAGLVKAEMHGSAGIHGELSDVLRYYKQALLRAKSHTFLQVTMSVNNPAHFKEQ</sequence>
<dbReference type="EMBL" id="JBHTJF010000014">
    <property type="protein sequence ID" value="MFD0942854.1"/>
    <property type="molecule type" value="Genomic_DNA"/>
</dbReference>
<dbReference type="Proteomes" id="UP001596976">
    <property type="component" value="Unassembled WGS sequence"/>
</dbReference>
<feature type="domain" description="Thiamin/hydroxymethyl pyrimidine-binding YkoF putative" evidence="1">
    <location>
        <begin position="7"/>
        <end position="84"/>
    </location>
</feature>
<name>A0ABW3GVH4_9BACL</name>
<dbReference type="SUPFAM" id="SSF89957">
    <property type="entry name" value="MTH1187/YkoF-like"/>
    <property type="match status" value="1"/>
</dbReference>
<accession>A0ABW3GVH4</accession>
<keyword evidence="3" id="KW-1185">Reference proteome</keyword>
<dbReference type="InterPro" id="IPR029756">
    <property type="entry name" value="MTH1187/YkoF-like"/>
</dbReference>
<feature type="domain" description="Thiamin/hydroxymethyl pyrimidine-binding YkoF putative" evidence="1">
    <location>
        <begin position="105"/>
        <end position="179"/>
    </location>
</feature>
<comment type="caution">
    <text evidence="2">The sequence shown here is derived from an EMBL/GenBank/DDBJ whole genome shotgun (WGS) entry which is preliminary data.</text>
</comment>
<dbReference type="InterPro" id="IPR011522">
    <property type="entry name" value="Thiamin/HMP-bd_put_YkoF"/>
</dbReference>
<dbReference type="Pfam" id="PF07615">
    <property type="entry name" value="Ykof"/>
    <property type="match status" value="2"/>
</dbReference>
<gene>
    <name evidence="2" type="ORF">ACFQ0V_03610</name>
</gene>
<dbReference type="RefSeq" id="WP_381009785.1">
    <property type="nucleotide sequence ID" value="NZ_JBHTJF010000014.1"/>
</dbReference>
<proteinExistence type="predicted"/>
<evidence type="ECO:0000313" key="3">
    <source>
        <dbReference type="Proteomes" id="UP001596976"/>
    </source>
</evidence>
<reference evidence="3" key="1">
    <citation type="journal article" date="2019" name="Int. J. Syst. Evol. Microbiol.">
        <title>The Global Catalogue of Microorganisms (GCM) 10K type strain sequencing project: providing services to taxonomists for standard genome sequencing and annotation.</title>
        <authorList>
            <consortium name="The Broad Institute Genomics Platform"/>
            <consortium name="The Broad Institute Genome Sequencing Center for Infectious Disease"/>
            <person name="Wu L."/>
            <person name="Ma J."/>
        </authorList>
    </citation>
    <scope>NUCLEOTIDE SEQUENCE [LARGE SCALE GENOMIC DNA]</scope>
    <source>
        <strain evidence="3">CCUG 63563</strain>
    </source>
</reference>
<evidence type="ECO:0000259" key="1">
    <source>
        <dbReference type="Pfam" id="PF07615"/>
    </source>
</evidence>
<organism evidence="2 3">
    <name type="scientific">Savagea faecisuis</name>
    <dbReference type="NCBI Taxonomy" id="1274803"/>
    <lineage>
        <taxon>Bacteria</taxon>
        <taxon>Bacillati</taxon>
        <taxon>Bacillota</taxon>
        <taxon>Bacilli</taxon>
        <taxon>Bacillales</taxon>
        <taxon>Caryophanaceae</taxon>
        <taxon>Savagea</taxon>
    </lineage>
</organism>